<comment type="similarity">
    <text evidence="1">Belongs to the ArsC family.</text>
</comment>
<dbReference type="SUPFAM" id="SSF52833">
    <property type="entry name" value="Thioredoxin-like"/>
    <property type="match status" value="1"/>
</dbReference>
<name>A0A1I4EKY4_9LACT</name>
<dbReference type="InterPro" id="IPR006660">
    <property type="entry name" value="Arsenate_reductase-like"/>
</dbReference>
<gene>
    <name evidence="2" type="ORF">SAMN05216438_10133</name>
</gene>
<dbReference type="InterPro" id="IPR036249">
    <property type="entry name" value="Thioredoxin-like_sf"/>
</dbReference>
<dbReference type="AlphaFoldDB" id="A0A1I4EKY4"/>
<reference evidence="2 3" key="1">
    <citation type="submission" date="2016-10" db="EMBL/GenBank/DDBJ databases">
        <authorList>
            <person name="de Groot N.N."/>
        </authorList>
    </citation>
    <scope>NUCLEOTIDE SEQUENCE [LARGE SCALE GENOMIC DNA]</scope>
    <source>
        <strain evidence="2 3">M79</strain>
    </source>
</reference>
<dbReference type="PANTHER" id="PTHR30041:SF7">
    <property type="entry name" value="GLOBAL TRANSCRIPTIONAL REGULATOR SPX"/>
    <property type="match status" value="1"/>
</dbReference>
<sequence>MSIHETERTVGEALIKVYYRKPCTASQKANSWFQNYGIEAKYVRIEKISEIDLLEILSLSEGGFSEITKKSRTSSKKTLKALMGLNALTFKEALSFVTEHPECLITPIIISKNKMLVGYNEVEMRKFIPRYLRD</sequence>
<organism evidence="2 3">
    <name type="scientific">Lactococcus garvieae</name>
    <dbReference type="NCBI Taxonomy" id="1363"/>
    <lineage>
        <taxon>Bacteria</taxon>
        <taxon>Bacillati</taxon>
        <taxon>Bacillota</taxon>
        <taxon>Bacilli</taxon>
        <taxon>Lactobacillales</taxon>
        <taxon>Streptococcaceae</taxon>
        <taxon>Lactococcus</taxon>
    </lineage>
</organism>
<evidence type="ECO:0000313" key="2">
    <source>
        <dbReference type="EMBL" id="SFL05949.1"/>
    </source>
</evidence>
<dbReference type="Proteomes" id="UP000181969">
    <property type="component" value="Unassembled WGS sequence"/>
</dbReference>
<dbReference type="PANTHER" id="PTHR30041">
    <property type="entry name" value="ARSENATE REDUCTASE"/>
    <property type="match status" value="1"/>
</dbReference>
<protein>
    <submittedName>
        <fullName evidence="2">Regulatory protein spx</fullName>
    </submittedName>
</protein>
<accession>A0A1I4EKY4</accession>
<evidence type="ECO:0000313" key="3">
    <source>
        <dbReference type="Proteomes" id="UP000181969"/>
    </source>
</evidence>
<dbReference type="Pfam" id="PF03960">
    <property type="entry name" value="ArsC"/>
    <property type="match status" value="1"/>
</dbReference>
<proteinExistence type="inferred from homology"/>
<dbReference type="PROSITE" id="PS51353">
    <property type="entry name" value="ARSC"/>
    <property type="match status" value="1"/>
</dbReference>
<evidence type="ECO:0000256" key="1">
    <source>
        <dbReference type="PROSITE-ProRule" id="PRU01282"/>
    </source>
</evidence>
<dbReference type="RefSeq" id="WP_074749802.1">
    <property type="nucleotide sequence ID" value="NZ_CP141719.1"/>
</dbReference>
<dbReference type="Gene3D" id="3.40.30.10">
    <property type="entry name" value="Glutaredoxin"/>
    <property type="match status" value="1"/>
</dbReference>
<dbReference type="EMBL" id="FOTJ01000001">
    <property type="protein sequence ID" value="SFL05949.1"/>
    <property type="molecule type" value="Genomic_DNA"/>
</dbReference>
<dbReference type="OrthoDB" id="2243752at2"/>